<dbReference type="AlphaFoldDB" id="A0A100HMB8"/>
<protein>
    <recommendedName>
        <fullName evidence="4">Spore coat protein U domain-containing protein</fullName>
    </recommendedName>
</protein>
<keyword evidence="1" id="KW-0732">Signal</keyword>
<keyword evidence="3" id="KW-1185">Reference proteome</keyword>
<organism evidence="2 3">
    <name type="scientific">Deinococcus grandis</name>
    <dbReference type="NCBI Taxonomy" id="57498"/>
    <lineage>
        <taxon>Bacteria</taxon>
        <taxon>Thermotogati</taxon>
        <taxon>Deinococcota</taxon>
        <taxon>Deinococci</taxon>
        <taxon>Deinococcales</taxon>
        <taxon>Deinococcaceae</taxon>
        <taxon>Deinococcus</taxon>
    </lineage>
</organism>
<evidence type="ECO:0000256" key="1">
    <source>
        <dbReference type="SAM" id="SignalP"/>
    </source>
</evidence>
<dbReference type="EMBL" id="BCMS01000002">
    <property type="protein sequence ID" value="GAQ23349.1"/>
    <property type="molecule type" value="Genomic_DNA"/>
</dbReference>
<dbReference type="PROSITE" id="PS51257">
    <property type="entry name" value="PROKAR_LIPOPROTEIN"/>
    <property type="match status" value="1"/>
</dbReference>
<dbReference type="Proteomes" id="UP000056209">
    <property type="component" value="Unassembled WGS sequence"/>
</dbReference>
<accession>A0A100HMB8</accession>
<dbReference type="RefSeq" id="WP_058979140.1">
    <property type="nucleotide sequence ID" value="NZ_BCMS01000002.1"/>
</dbReference>
<feature type="chain" id="PRO_5007086669" description="Spore coat protein U domain-containing protein" evidence="1">
    <location>
        <begin position="19"/>
        <end position="144"/>
    </location>
</feature>
<proteinExistence type="predicted"/>
<comment type="caution">
    <text evidence="2">The sequence shown here is derived from an EMBL/GenBank/DDBJ whole genome shotgun (WGS) entry which is preliminary data.</text>
</comment>
<feature type="signal peptide" evidence="1">
    <location>
        <begin position="1"/>
        <end position="18"/>
    </location>
</feature>
<evidence type="ECO:0000313" key="3">
    <source>
        <dbReference type="Proteomes" id="UP000056209"/>
    </source>
</evidence>
<sequence length="144" mass="14379">MKKLLLIAAALTTTTASAASLMQTVTVTATVVSACQVDGVTRGSFTYDAINGIAANSATNATAKFKCNLGTVPTLDTTLTPQTGALNFGANGLVATYSIGSDNGLVNAAGGTDTTFSVTAAAATGQWAVANNTYSATLDINVTF</sequence>
<name>A0A100HMB8_9DEIO</name>
<gene>
    <name evidence="2" type="ORF">DEIGR_200204</name>
</gene>
<evidence type="ECO:0000313" key="2">
    <source>
        <dbReference type="EMBL" id="GAQ23349.1"/>
    </source>
</evidence>
<evidence type="ECO:0008006" key="4">
    <source>
        <dbReference type="Google" id="ProtNLM"/>
    </source>
</evidence>
<reference evidence="3" key="1">
    <citation type="submission" date="2015-11" db="EMBL/GenBank/DDBJ databases">
        <title>Draft Genome Sequence of the Radioresistant Bacterium Deinococcus grandis, Isolated from Freshwater Fish in Japan.</title>
        <authorList>
            <person name="Satoh K."/>
            <person name="Onodera T."/>
            <person name="Omoso K."/>
            <person name="Takeda-Yano K."/>
            <person name="Katayama T."/>
            <person name="Oono Y."/>
            <person name="Narumi I."/>
        </authorList>
    </citation>
    <scope>NUCLEOTIDE SEQUENCE [LARGE SCALE GENOMIC DNA]</scope>
    <source>
        <strain evidence="3">ATCC 43672</strain>
    </source>
</reference>